<proteinExistence type="predicted"/>
<name>N1MMB3_9SPHN</name>
<dbReference type="RefSeq" id="WP_006952066.1">
    <property type="nucleotide sequence ID" value="NZ_CAVK010000055.1"/>
</dbReference>
<evidence type="ECO:0000313" key="2">
    <source>
        <dbReference type="Proteomes" id="UP000013201"/>
    </source>
</evidence>
<accession>N1MMB3</accession>
<comment type="caution">
    <text evidence="1">The sequence shown here is derived from an EMBL/GenBank/DDBJ whole genome shotgun (WGS) entry which is preliminary data.</text>
</comment>
<organism evidence="1 2">
    <name type="scientific">Sphingobium indicum BiD32</name>
    <dbReference type="NCBI Taxonomy" id="1301087"/>
    <lineage>
        <taxon>Bacteria</taxon>
        <taxon>Pseudomonadati</taxon>
        <taxon>Pseudomonadota</taxon>
        <taxon>Alphaproteobacteria</taxon>
        <taxon>Sphingomonadales</taxon>
        <taxon>Sphingomonadaceae</taxon>
        <taxon>Sphingobium</taxon>
    </lineage>
</organism>
<dbReference type="Pfam" id="PF20131">
    <property type="entry name" value="MC3"/>
    <property type="match status" value="1"/>
</dbReference>
<reference evidence="2" key="2">
    <citation type="submission" date="2013-04" db="EMBL/GenBank/DDBJ databases">
        <title>Bisphenol A degrading Sphingobium sp. strain BiD32.</title>
        <authorList>
            <person name="Nielsen J.L."/>
            <person name="Zhou N.A."/>
            <person name="Kjeldal H."/>
        </authorList>
    </citation>
    <scope>NUCLEOTIDE SEQUENCE [LARGE SCALE GENOMIC DNA]</scope>
    <source>
        <strain evidence="2">BiD32</strain>
    </source>
</reference>
<dbReference type="Proteomes" id="UP000013201">
    <property type="component" value="Unassembled WGS sequence"/>
</dbReference>
<evidence type="ECO:0000313" key="1">
    <source>
        <dbReference type="EMBL" id="CCW16727.1"/>
    </source>
</evidence>
<dbReference type="EMBL" id="CAVK010000055">
    <property type="protein sequence ID" value="CCW16727.1"/>
    <property type="molecule type" value="Genomic_DNA"/>
</dbReference>
<keyword evidence="2" id="KW-1185">Reference proteome</keyword>
<protein>
    <submittedName>
        <fullName evidence="1">Ymf</fullName>
    </submittedName>
</protein>
<gene>
    <name evidence="1" type="ORF">EBBID32_10650</name>
</gene>
<dbReference type="OrthoDB" id="7596199at2"/>
<dbReference type="AlphaFoldDB" id="N1MMB3"/>
<reference evidence="1 2" key="1">
    <citation type="submission" date="2013-03" db="EMBL/GenBank/DDBJ databases">
        <authorList>
            <person name="Le V."/>
        </authorList>
    </citation>
    <scope>NUCLEOTIDE SEQUENCE [LARGE SCALE GENOMIC DNA]</scope>
    <source>
        <strain evidence="1 2">BiD32</strain>
    </source>
</reference>
<sequence length="169" mass="18702">MTITSAVDLSELDIVQNPAIGAFLIWHFTLGYQEDGAEAVPLPLAFLILPMLLHRPTFDAVVSTRKSSGLWLFAAKFDKEREVLMELHGRALQLRPLSLQSVGMAATSRLIKIDYENAALHGYPLDLIGVRKPVIPERLKGFAGAADKLGYWFSKLGIPQIASTLRIDF</sequence>
<dbReference type="InterPro" id="IPR045390">
    <property type="entry name" value="ABC-3C_MC3"/>
</dbReference>